<evidence type="ECO:0000313" key="11">
    <source>
        <dbReference type="Proteomes" id="UP001299220"/>
    </source>
</evidence>
<dbReference type="NCBIfam" id="TIGR02432">
    <property type="entry name" value="lysidine_TilS_N"/>
    <property type="match status" value="1"/>
</dbReference>
<dbReference type="InterPro" id="IPR011063">
    <property type="entry name" value="TilS/TtcA_N"/>
</dbReference>
<keyword evidence="6 8" id="KW-0067">ATP-binding</keyword>
<dbReference type="InterPro" id="IPR014729">
    <property type="entry name" value="Rossmann-like_a/b/a_fold"/>
</dbReference>
<comment type="caution">
    <text evidence="10">The sequence shown here is derived from an EMBL/GenBank/DDBJ whole genome shotgun (WGS) entry which is preliminary data.</text>
</comment>
<sequence>MKAEEILGRVCFDFPETGKIIIGLSGGADSVLLTYLLWRKYGAARLHGVHVNHQIRGAEADADEAFAAAFCGRLDIPFTAFRKNVPLLAQESGEGLEACARRVRYDCFESLASAPDDCIATAHNADDNAETVLLNLTRGMGPNGASGIPARRGRIRRPILHLSRAEVEFLCKTFGLSYVTDSTNLETVYTRNRLRHSVLPELKEINPQFTEAVTRFTESMALQNDFLRGEGRHLLETAKCPHGYALSALRQAHRAVLRAALEFLLAPFGRLSYEHLTAAEHCVLTGGSVTLPGGVQLSAKQDTLTVTSAVPEPFCVPAAGEKTVLPDGRTLLISRKFINCGLKGRNVHNLLFKNLLDCDRMMENPVIRTRRAGDRFTPAGRGVTKPVKKLLNEMRIPAAYRSKTLLLEVGGQIAWIEGVGAAEGFAFRAAEGWALELSVQPSES</sequence>
<dbReference type="Proteomes" id="UP001299220">
    <property type="component" value="Unassembled WGS sequence"/>
</dbReference>
<evidence type="ECO:0000256" key="6">
    <source>
        <dbReference type="ARBA" id="ARBA00022840"/>
    </source>
</evidence>
<evidence type="ECO:0000256" key="4">
    <source>
        <dbReference type="ARBA" id="ARBA00022694"/>
    </source>
</evidence>
<protein>
    <recommendedName>
        <fullName evidence="8">tRNA(Ile)-lysidine synthase</fullName>
        <ecNumber evidence="8">6.3.4.19</ecNumber>
    </recommendedName>
    <alternativeName>
        <fullName evidence="8">tRNA(Ile)-2-lysyl-cytidine synthase</fullName>
    </alternativeName>
    <alternativeName>
        <fullName evidence="8">tRNA(Ile)-lysidine synthetase</fullName>
    </alternativeName>
</protein>
<dbReference type="EC" id="6.3.4.19" evidence="8"/>
<evidence type="ECO:0000256" key="8">
    <source>
        <dbReference type="HAMAP-Rule" id="MF_01161"/>
    </source>
</evidence>
<dbReference type="RefSeq" id="WP_235322370.1">
    <property type="nucleotide sequence ID" value="NZ_JAFBIT010000001.1"/>
</dbReference>
<dbReference type="PANTHER" id="PTHR43033:SF1">
    <property type="entry name" value="TRNA(ILE)-LYSIDINE SYNTHASE-RELATED"/>
    <property type="match status" value="1"/>
</dbReference>
<keyword evidence="11" id="KW-1185">Reference proteome</keyword>
<comment type="subcellular location">
    <subcellularLocation>
        <location evidence="1 8">Cytoplasm</location>
    </subcellularLocation>
</comment>
<evidence type="ECO:0000256" key="2">
    <source>
        <dbReference type="ARBA" id="ARBA00022490"/>
    </source>
</evidence>
<proteinExistence type="inferred from homology"/>
<feature type="binding site" evidence="8">
    <location>
        <begin position="25"/>
        <end position="30"/>
    </location>
    <ligand>
        <name>ATP</name>
        <dbReference type="ChEBI" id="CHEBI:30616"/>
    </ligand>
</feature>
<dbReference type="InterPro" id="IPR012795">
    <property type="entry name" value="tRNA_Ile_lys_synt_N"/>
</dbReference>
<comment type="similarity">
    <text evidence="8">Belongs to the tRNA(Ile)-lysidine synthase family.</text>
</comment>
<comment type="catalytic activity">
    <reaction evidence="7 8">
        <text>cytidine(34) in tRNA(Ile2) + L-lysine + ATP = lysidine(34) in tRNA(Ile2) + AMP + diphosphate + H(+)</text>
        <dbReference type="Rhea" id="RHEA:43744"/>
        <dbReference type="Rhea" id="RHEA-COMP:10625"/>
        <dbReference type="Rhea" id="RHEA-COMP:10670"/>
        <dbReference type="ChEBI" id="CHEBI:15378"/>
        <dbReference type="ChEBI" id="CHEBI:30616"/>
        <dbReference type="ChEBI" id="CHEBI:32551"/>
        <dbReference type="ChEBI" id="CHEBI:33019"/>
        <dbReference type="ChEBI" id="CHEBI:82748"/>
        <dbReference type="ChEBI" id="CHEBI:83665"/>
        <dbReference type="ChEBI" id="CHEBI:456215"/>
        <dbReference type="EC" id="6.3.4.19"/>
    </reaction>
</comment>
<evidence type="ECO:0000256" key="3">
    <source>
        <dbReference type="ARBA" id="ARBA00022598"/>
    </source>
</evidence>
<comment type="function">
    <text evidence="8">Ligates lysine onto the cytidine present at position 34 of the AUA codon-specific tRNA(Ile) that contains the anticodon CAU, in an ATP-dependent manner. Cytidine is converted to lysidine, thus changing the amino acid specificity of the tRNA from methionine to isoleucine.</text>
</comment>
<comment type="domain">
    <text evidence="8">The N-terminal region contains the highly conserved SGGXDS motif, predicted to be a P-loop motif involved in ATP binding.</text>
</comment>
<dbReference type="EMBL" id="JAFBIT010000001">
    <property type="protein sequence ID" value="MCF2651403.1"/>
    <property type="molecule type" value="Genomic_DNA"/>
</dbReference>
<evidence type="ECO:0000313" key="10">
    <source>
        <dbReference type="EMBL" id="MCF2651403.1"/>
    </source>
</evidence>
<name>A0ABS9CJV2_9FIRM</name>
<dbReference type="Gene3D" id="3.40.50.620">
    <property type="entry name" value="HUPs"/>
    <property type="match status" value="1"/>
</dbReference>
<dbReference type="SUPFAM" id="SSF52402">
    <property type="entry name" value="Adenine nucleotide alpha hydrolases-like"/>
    <property type="match status" value="1"/>
</dbReference>
<evidence type="ECO:0000256" key="5">
    <source>
        <dbReference type="ARBA" id="ARBA00022741"/>
    </source>
</evidence>
<dbReference type="Pfam" id="PF01171">
    <property type="entry name" value="ATP_bind_3"/>
    <property type="match status" value="1"/>
</dbReference>
<keyword evidence="4 8" id="KW-0819">tRNA processing</keyword>
<dbReference type="NCBIfam" id="TIGR02433">
    <property type="entry name" value="lysidine_TilS_C"/>
    <property type="match status" value="1"/>
</dbReference>
<organism evidence="10 11">
    <name type="scientific">Anaeromassilibacillus senegalensis</name>
    <dbReference type="NCBI Taxonomy" id="1673717"/>
    <lineage>
        <taxon>Bacteria</taxon>
        <taxon>Bacillati</taxon>
        <taxon>Bacillota</taxon>
        <taxon>Clostridia</taxon>
        <taxon>Eubacteriales</taxon>
        <taxon>Acutalibacteraceae</taxon>
        <taxon>Anaeromassilibacillus</taxon>
    </lineage>
</organism>
<keyword evidence="3 8" id="KW-0436">Ligase</keyword>
<dbReference type="Pfam" id="PF11734">
    <property type="entry name" value="TilS_C"/>
    <property type="match status" value="1"/>
</dbReference>
<dbReference type="HAMAP" id="MF_01161">
    <property type="entry name" value="tRNA_Ile_lys_synt"/>
    <property type="match status" value="1"/>
</dbReference>
<dbReference type="SUPFAM" id="SSF56037">
    <property type="entry name" value="PheT/TilS domain"/>
    <property type="match status" value="1"/>
</dbReference>
<dbReference type="SMART" id="SM00977">
    <property type="entry name" value="TilS_C"/>
    <property type="match status" value="1"/>
</dbReference>
<dbReference type="CDD" id="cd01992">
    <property type="entry name" value="TilS_N"/>
    <property type="match status" value="1"/>
</dbReference>
<reference evidence="10 11" key="1">
    <citation type="submission" date="2020-12" db="EMBL/GenBank/DDBJ databases">
        <title>Whole genome sequences of gut porcine anaerobes.</title>
        <authorList>
            <person name="Kubasova T."/>
            <person name="Jahodarova E."/>
            <person name="Rychlik I."/>
        </authorList>
    </citation>
    <scope>NUCLEOTIDE SEQUENCE [LARGE SCALE GENOMIC DNA]</scope>
    <source>
        <strain evidence="10 11">An867</strain>
    </source>
</reference>
<feature type="domain" description="Lysidine-tRNA(Ile) synthetase C-terminal" evidence="9">
    <location>
        <begin position="365"/>
        <end position="437"/>
    </location>
</feature>
<evidence type="ECO:0000256" key="7">
    <source>
        <dbReference type="ARBA" id="ARBA00048539"/>
    </source>
</evidence>
<dbReference type="InterPro" id="IPR012796">
    <property type="entry name" value="Lysidine-tRNA-synth_C"/>
</dbReference>
<dbReference type="SUPFAM" id="SSF82829">
    <property type="entry name" value="MesJ substrate recognition domain-like"/>
    <property type="match status" value="1"/>
</dbReference>
<evidence type="ECO:0000256" key="1">
    <source>
        <dbReference type="ARBA" id="ARBA00004496"/>
    </source>
</evidence>
<dbReference type="GO" id="GO:0032267">
    <property type="term" value="F:tRNA(Ile)-lysidine synthase activity"/>
    <property type="evidence" value="ECO:0007669"/>
    <property type="project" value="UniProtKB-EC"/>
</dbReference>
<accession>A0ABS9CJV2</accession>
<evidence type="ECO:0000259" key="9">
    <source>
        <dbReference type="SMART" id="SM00977"/>
    </source>
</evidence>
<dbReference type="InterPro" id="IPR012094">
    <property type="entry name" value="tRNA_Ile_lys_synt"/>
</dbReference>
<keyword evidence="2 8" id="KW-0963">Cytoplasm</keyword>
<gene>
    <name evidence="8 10" type="primary">tilS</name>
    <name evidence="10" type="ORF">JQM67_02120</name>
</gene>
<dbReference type="PANTHER" id="PTHR43033">
    <property type="entry name" value="TRNA(ILE)-LYSIDINE SYNTHASE-RELATED"/>
    <property type="match status" value="1"/>
</dbReference>
<keyword evidence="5 8" id="KW-0547">Nucleotide-binding</keyword>